<dbReference type="EMBL" id="LAZR01047134">
    <property type="protein sequence ID" value="KKK94928.1"/>
    <property type="molecule type" value="Genomic_DNA"/>
</dbReference>
<accession>A0A0F8ZM69</accession>
<evidence type="ECO:0000256" key="1">
    <source>
        <dbReference type="SAM" id="MobiDB-lite"/>
    </source>
</evidence>
<feature type="domain" description="Transposase IS4-like" evidence="2">
    <location>
        <begin position="7"/>
        <end position="149"/>
    </location>
</feature>
<dbReference type="AlphaFoldDB" id="A0A0F8ZM69"/>
<feature type="non-terminal residue" evidence="3">
    <location>
        <position position="1"/>
    </location>
</feature>
<feature type="region of interest" description="Disordered" evidence="1">
    <location>
        <begin position="23"/>
        <end position="54"/>
    </location>
</feature>
<comment type="caution">
    <text evidence="3">The sequence shown here is derived from an EMBL/GenBank/DDBJ whole genome shotgun (WGS) entry which is preliminary data.</text>
</comment>
<reference evidence="3" key="1">
    <citation type="journal article" date="2015" name="Nature">
        <title>Complex archaea that bridge the gap between prokaryotes and eukaryotes.</title>
        <authorList>
            <person name="Spang A."/>
            <person name="Saw J.H."/>
            <person name="Jorgensen S.L."/>
            <person name="Zaremba-Niedzwiedzka K."/>
            <person name="Martijn J."/>
            <person name="Lind A.E."/>
            <person name="van Eijk R."/>
            <person name="Schleper C."/>
            <person name="Guy L."/>
            <person name="Ettema T.J."/>
        </authorList>
    </citation>
    <scope>NUCLEOTIDE SEQUENCE</scope>
</reference>
<name>A0A0F8ZM69_9ZZZZ</name>
<gene>
    <name evidence="3" type="ORF">LCGC14_2677910</name>
</gene>
<evidence type="ECO:0000313" key="3">
    <source>
        <dbReference type="EMBL" id="KKK94928.1"/>
    </source>
</evidence>
<dbReference type="PANTHER" id="PTHR35604">
    <property type="entry name" value="TRANSPOSASE INSH FOR INSERTION SEQUENCE ELEMENT IS5A-RELATED"/>
    <property type="match status" value="1"/>
</dbReference>
<dbReference type="GO" id="GO:0006313">
    <property type="term" value="P:DNA transposition"/>
    <property type="evidence" value="ECO:0007669"/>
    <property type="project" value="InterPro"/>
</dbReference>
<feature type="compositionally biased region" description="Polar residues" evidence="1">
    <location>
        <begin position="23"/>
        <end position="38"/>
    </location>
</feature>
<dbReference type="GO" id="GO:0003677">
    <property type="term" value="F:DNA binding"/>
    <property type="evidence" value="ECO:0007669"/>
    <property type="project" value="InterPro"/>
</dbReference>
<protein>
    <recommendedName>
        <fullName evidence="2">Transposase IS4-like domain-containing protein</fullName>
    </recommendedName>
</protein>
<proteinExistence type="predicted"/>
<dbReference type="PANTHER" id="PTHR35604:SF2">
    <property type="entry name" value="TRANSPOSASE INSH FOR INSERTION SEQUENCE ELEMENT IS5A-RELATED"/>
    <property type="match status" value="1"/>
</dbReference>
<dbReference type="Pfam" id="PF01609">
    <property type="entry name" value="DDE_Tnp_1"/>
    <property type="match status" value="1"/>
</dbReference>
<sequence>AKRLIKDRLCIVDATHVQAKVNTYRMNSNRNDDTSSGPPSHVDPDASHGHKSKNKPFFGYKVGIGIDKDSNMITRVTATTGKNHDSTHFADVADPSARAVTADKGYDSPHNFKLLKERKQNAAIMVKRRKGKCRGHMKARYPDQKKYEIYLSKLSKRKNK</sequence>
<evidence type="ECO:0000259" key="2">
    <source>
        <dbReference type="Pfam" id="PF01609"/>
    </source>
</evidence>
<organism evidence="3">
    <name type="scientific">marine sediment metagenome</name>
    <dbReference type="NCBI Taxonomy" id="412755"/>
    <lineage>
        <taxon>unclassified sequences</taxon>
        <taxon>metagenomes</taxon>
        <taxon>ecological metagenomes</taxon>
    </lineage>
</organism>
<dbReference type="GO" id="GO:0004803">
    <property type="term" value="F:transposase activity"/>
    <property type="evidence" value="ECO:0007669"/>
    <property type="project" value="InterPro"/>
</dbReference>
<dbReference type="InterPro" id="IPR002559">
    <property type="entry name" value="Transposase_11"/>
</dbReference>